<proteinExistence type="predicted"/>
<evidence type="ECO:0000256" key="1">
    <source>
        <dbReference type="SAM" id="MobiDB-lite"/>
    </source>
</evidence>
<dbReference type="InterPro" id="IPR021421">
    <property type="entry name" value="DUF3071"/>
</dbReference>
<dbReference type="NCBIfam" id="NF040712">
    <property type="entry name" value="SepH"/>
    <property type="match status" value="1"/>
</dbReference>
<feature type="compositionally biased region" description="Low complexity" evidence="1">
    <location>
        <begin position="294"/>
        <end position="309"/>
    </location>
</feature>
<feature type="compositionally biased region" description="Basic residues" evidence="1">
    <location>
        <begin position="345"/>
        <end position="354"/>
    </location>
</feature>
<feature type="region of interest" description="Disordered" evidence="1">
    <location>
        <begin position="119"/>
        <end position="165"/>
    </location>
</feature>
<dbReference type="Proteomes" id="UP000198815">
    <property type="component" value="Unassembled WGS sequence"/>
</dbReference>
<dbReference type="RefSeq" id="WP_177170039.1">
    <property type="nucleotide sequence ID" value="NZ_FOGZ01000004.1"/>
</dbReference>
<accession>A0A1H9QRA4</accession>
<protein>
    <recommendedName>
        <fullName evidence="2">DUF3071 domain-containing protein</fullName>
    </recommendedName>
</protein>
<dbReference type="STRING" id="64702.SAMN05443377_10436"/>
<feature type="region of interest" description="Disordered" evidence="1">
    <location>
        <begin position="198"/>
        <end position="228"/>
    </location>
</feature>
<keyword evidence="4" id="KW-1185">Reference proteome</keyword>
<evidence type="ECO:0000313" key="3">
    <source>
        <dbReference type="EMBL" id="SER62273.1"/>
    </source>
</evidence>
<name>A0A1H9QRA4_9ACTN</name>
<dbReference type="EMBL" id="FOGZ01000004">
    <property type="protein sequence ID" value="SER62273.1"/>
    <property type="molecule type" value="Genomic_DNA"/>
</dbReference>
<gene>
    <name evidence="3" type="ORF">SAMN05443377_10436</name>
</gene>
<dbReference type="Pfam" id="PF11268">
    <property type="entry name" value="DUF3071"/>
    <property type="match status" value="1"/>
</dbReference>
<sequence>MDSALTPREIQSRIRAGESLEDVARAAGVPTGDIEGYAAPVLAEREHMAALAQSAQVRRATGPSTPISLDESIVPRLENRGVDPASVLWDAWREEDRADRHWTVRLSYQSGSAGHEALFDFDPRGRSVSPVNSDAQKLVGEPQEHKRPAPRPRTKTDPDTEPTVDLNDELALVRAVQDDETPIIAGGSALAELYAAAAANHTGRRPRNSPTDNLRETDGIYDIVPNPPSDMDVLYDMLSGFDEDSVHVYSGLERPVHLGGEPSADIADTPTATGEPPAEDHDESAGAPRSTQRASTQAATQPAGPPAGSNAPEPPEQDALGPKETTHHPETLKNPTSPAPAAGKKSPRRRRAHRASVPTWDEIMFGGPRPESSGEPPHDKQ</sequence>
<dbReference type="InterPro" id="IPR047682">
    <property type="entry name" value="SepH-like"/>
</dbReference>
<dbReference type="AlphaFoldDB" id="A0A1H9QRA4"/>
<reference evidence="3 4" key="1">
    <citation type="submission" date="2016-10" db="EMBL/GenBank/DDBJ databases">
        <authorList>
            <person name="de Groot N.N."/>
        </authorList>
    </citation>
    <scope>NUCLEOTIDE SEQUENCE [LARGE SCALE GENOMIC DNA]</scope>
    <source>
        <strain evidence="3 4">DSM 16859</strain>
    </source>
</reference>
<organism evidence="3 4">
    <name type="scientific">Propionibacterium cyclohexanicum</name>
    <dbReference type="NCBI Taxonomy" id="64702"/>
    <lineage>
        <taxon>Bacteria</taxon>
        <taxon>Bacillati</taxon>
        <taxon>Actinomycetota</taxon>
        <taxon>Actinomycetes</taxon>
        <taxon>Propionibacteriales</taxon>
        <taxon>Propionibacteriaceae</taxon>
        <taxon>Propionibacterium</taxon>
    </lineage>
</organism>
<feature type="compositionally biased region" description="Low complexity" evidence="1">
    <location>
        <begin position="366"/>
        <end position="375"/>
    </location>
</feature>
<feature type="region of interest" description="Disordered" evidence="1">
    <location>
        <begin position="252"/>
        <end position="381"/>
    </location>
</feature>
<feature type="domain" description="DUF3071" evidence="2">
    <location>
        <begin position="2"/>
        <end position="121"/>
    </location>
</feature>
<evidence type="ECO:0000259" key="2">
    <source>
        <dbReference type="Pfam" id="PF11268"/>
    </source>
</evidence>
<evidence type="ECO:0000313" key="4">
    <source>
        <dbReference type="Proteomes" id="UP000198815"/>
    </source>
</evidence>